<feature type="transmembrane region" description="Helical" evidence="1">
    <location>
        <begin position="12"/>
        <end position="35"/>
    </location>
</feature>
<reference evidence="2" key="1">
    <citation type="submission" date="2023-06" db="EMBL/GenBank/DDBJ databases">
        <title>Genome-scale phylogeny and comparative genomics of the fungal order Sordariales.</title>
        <authorList>
            <consortium name="Lawrence Berkeley National Laboratory"/>
            <person name="Hensen N."/>
            <person name="Bonometti L."/>
            <person name="Westerberg I."/>
            <person name="Brannstrom I.O."/>
            <person name="Guillou S."/>
            <person name="Cros-Aarteil S."/>
            <person name="Calhoun S."/>
            <person name="Haridas S."/>
            <person name="Kuo A."/>
            <person name="Mondo S."/>
            <person name="Pangilinan J."/>
            <person name="Riley R."/>
            <person name="LaButti K."/>
            <person name="Andreopoulos B."/>
            <person name="Lipzen A."/>
            <person name="Chen C."/>
            <person name="Yanf M."/>
            <person name="Daum C."/>
            <person name="Ng V."/>
            <person name="Clum A."/>
            <person name="Steindorff A."/>
            <person name="Ohm R."/>
            <person name="Martin F."/>
            <person name="Silar P."/>
            <person name="Natvig D."/>
            <person name="Lalanne C."/>
            <person name="Gautier V."/>
            <person name="Ament-velasquez S.L."/>
            <person name="Kruys A."/>
            <person name="Hutchinson M.I."/>
            <person name="Powell A.J."/>
            <person name="Barry K."/>
            <person name="Miller A.N."/>
            <person name="Grigoriev I.V."/>
            <person name="Debuchy R."/>
            <person name="Gladieux P."/>
            <person name="Thoren M.H."/>
            <person name="Johannesson H."/>
        </authorList>
    </citation>
    <scope>NUCLEOTIDE SEQUENCE</scope>
    <source>
        <strain evidence="2">SMH3391-2</strain>
    </source>
</reference>
<keyword evidence="1" id="KW-1133">Transmembrane helix</keyword>
<organism evidence="2 3">
    <name type="scientific">Bombardia bombarda</name>
    <dbReference type="NCBI Taxonomy" id="252184"/>
    <lineage>
        <taxon>Eukaryota</taxon>
        <taxon>Fungi</taxon>
        <taxon>Dikarya</taxon>
        <taxon>Ascomycota</taxon>
        <taxon>Pezizomycotina</taxon>
        <taxon>Sordariomycetes</taxon>
        <taxon>Sordariomycetidae</taxon>
        <taxon>Sordariales</taxon>
        <taxon>Lasiosphaeriaceae</taxon>
        <taxon>Bombardia</taxon>
    </lineage>
</organism>
<proteinExistence type="predicted"/>
<dbReference type="Proteomes" id="UP001174934">
    <property type="component" value="Unassembled WGS sequence"/>
</dbReference>
<feature type="non-terminal residue" evidence="2">
    <location>
        <position position="1"/>
    </location>
</feature>
<protein>
    <submittedName>
        <fullName evidence="2">Uncharacterized protein</fullName>
    </submittedName>
</protein>
<dbReference type="EMBL" id="JAULSR010000002">
    <property type="protein sequence ID" value="KAK0628198.1"/>
    <property type="molecule type" value="Genomic_DNA"/>
</dbReference>
<dbReference type="AlphaFoldDB" id="A0AA39X6H9"/>
<comment type="caution">
    <text evidence="2">The sequence shown here is derived from an EMBL/GenBank/DDBJ whole genome shotgun (WGS) entry which is preliminary data.</text>
</comment>
<name>A0AA39X6H9_9PEZI</name>
<gene>
    <name evidence="2" type="ORF">B0T17DRAFT_552518</name>
</gene>
<sequence length="93" mass="10629">IKSHLHRNQDHLKVVGSTPTSGSIPGIAFSLWTFFCRHHQSLLPSNNERFPFVDILLFLAQPDYTSIILVLLFVIASFSPALHDTKTIREDWQ</sequence>
<evidence type="ECO:0000313" key="3">
    <source>
        <dbReference type="Proteomes" id="UP001174934"/>
    </source>
</evidence>
<keyword evidence="3" id="KW-1185">Reference proteome</keyword>
<keyword evidence="1" id="KW-0812">Transmembrane</keyword>
<evidence type="ECO:0000313" key="2">
    <source>
        <dbReference type="EMBL" id="KAK0628198.1"/>
    </source>
</evidence>
<evidence type="ECO:0000256" key="1">
    <source>
        <dbReference type="SAM" id="Phobius"/>
    </source>
</evidence>
<accession>A0AA39X6H9</accession>
<feature type="transmembrane region" description="Helical" evidence="1">
    <location>
        <begin position="55"/>
        <end position="79"/>
    </location>
</feature>
<keyword evidence="1" id="KW-0472">Membrane</keyword>